<protein>
    <recommendedName>
        <fullName evidence="1">Transposase IS200-like domain-containing protein</fullName>
    </recommendedName>
</protein>
<organism evidence="2">
    <name type="scientific">hydrothermal vent metagenome</name>
    <dbReference type="NCBI Taxonomy" id="652676"/>
    <lineage>
        <taxon>unclassified sequences</taxon>
        <taxon>metagenomes</taxon>
        <taxon>ecological metagenomes</taxon>
    </lineage>
</organism>
<dbReference type="EMBL" id="FPHI01000023">
    <property type="protein sequence ID" value="SFV62949.1"/>
    <property type="molecule type" value="Genomic_DNA"/>
</dbReference>
<dbReference type="AlphaFoldDB" id="A0A1W1CB12"/>
<dbReference type="InterPro" id="IPR036515">
    <property type="entry name" value="Transposase_17_sf"/>
</dbReference>
<gene>
    <name evidence="2" type="ORF">MNB_SV-3-1611</name>
</gene>
<dbReference type="PANTHER" id="PTHR36966:SF1">
    <property type="entry name" value="REP-ASSOCIATED TYROSINE TRANSPOSASE"/>
    <property type="match status" value="1"/>
</dbReference>
<accession>A0A1W1CB12</accession>
<dbReference type="Gene3D" id="3.30.70.1290">
    <property type="entry name" value="Transposase IS200-like"/>
    <property type="match status" value="1"/>
</dbReference>
<dbReference type="NCBIfam" id="NF047646">
    <property type="entry name" value="REP_Tyr_transpos"/>
    <property type="match status" value="1"/>
</dbReference>
<dbReference type="GO" id="GO:0043565">
    <property type="term" value="F:sequence-specific DNA binding"/>
    <property type="evidence" value="ECO:0007669"/>
    <property type="project" value="TreeGrafter"/>
</dbReference>
<dbReference type="Pfam" id="PF01797">
    <property type="entry name" value="Y1_Tnp"/>
    <property type="match status" value="1"/>
</dbReference>
<proteinExistence type="predicted"/>
<dbReference type="GO" id="GO:0004803">
    <property type="term" value="F:transposase activity"/>
    <property type="evidence" value="ECO:0007669"/>
    <property type="project" value="InterPro"/>
</dbReference>
<reference evidence="2" key="1">
    <citation type="submission" date="2016-10" db="EMBL/GenBank/DDBJ databases">
        <authorList>
            <person name="de Groot N.N."/>
        </authorList>
    </citation>
    <scope>NUCLEOTIDE SEQUENCE</scope>
</reference>
<evidence type="ECO:0000313" key="2">
    <source>
        <dbReference type="EMBL" id="SFV62949.1"/>
    </source>
</evidence>
<sequence>MANYKRIFLDGYSYYLTVVTHQRNPILIENIELLRESFRVSKRAYRYKIEAIVVLPEHFHIILTPQNAKDYPHIIRTIKQYFSKHCEAKYYEHLEQSMSRHKEGYRPIWQKKYYEHTIRDQKDFDEKVNYIYNNPIKHGYVEDIEDWKYSSCFYP</sequence>
<dbReference type="SMART" id="SM01321">
    <property type="entry name" value="Y1_Tnp"/>
    <property type="match status" value="1"/>
</dbReference>
<evidence type="ECO:0000259" key="1">
    <source>
        <dbReference type="SMART" id="SM01321"/>
    </source>
</evidence>
<dbReference type="GO" id="GO:0006313">
    <property type="term" value="P:DNA transposition"/>
    <property type="evidence" value="ECO:0007669"/>
    <property type="project" value="InterPro"/>
</dbReference>
<dbReference type="InterPro" id="IPR002686">
    <property type="entry name" value="Transposase_17"/>
</dbReference>
<feature type="domain" description="Transposase IS200-like" evidence="1">
    <location>
        <begin position="9"/>
        <end position="134"/>
    </location>
</feature>
<dbReference type="InterPro" id="IPR052715">
    <property type="entry name" value="RAYT_transposase"/>
</dbReference>
<dbReference type="SUPFAM" id="SSF143422">
    <property type="entry name" value="Transposase IS200-like"/>
    <property type="match status" value="1"/>
</dbReference>
<name>A0A1W1CB12_9ZZZZ</name>
<dbReference type="PANTHER" id="PTHR36966">
    <property type="entry name" value="REP-ASSOCIATED TYROSINE TRANSPOSASE"/>
    <property type="match status" value="1"/>
</dbReference>